<reference evidence="1" key="2">
    <citation type="submission" date="2021-02" db="EMBL/GenBank/DDBJ databases">
        <authorList>
            <person name="Kimball J.A."/>
            <person name="Haas M.W."/>
            <person name="Macchietto M."/>
            <person name="Kono T."/>
            <person name="Duquette J."/>
            <person name="Shao M."/>
        </authorList>
    </citation>
    <scope>NUCLEOTIDE SEQUENCE</scope>
    <source>
        <tissue evidence="1">Fresh leaf tissue</tissue>
    </source>
</reference>
<dbReference type="Proteomes" id="UP000729402">
    <property type="component" value="Unassembled WGS sequence"/>
</dbReference>
<protein>
    <submittedName>
        <fullName evidence="1">Uncharacterized protein</fullName>
    </submittedName>
</protein>
<gene>
    <name evidence="1" type="ORF">GUJ93_ZPchr0011g28821</name>
</gene>
<dbReference type="AlphaFoldDB" id="A0A8J6BMQ5"/>
<accession>A0A8J6BMQ5</accession>
<reference evidence="1" key="1">
    <citation type="journal article" date="2021" name="bioRxiv">
        <title>Whole Genome Assembly and Annotation of Northern Wild Rice, Zizania palustris L., Supports a Whole Genome Duplication in the Zizania Genus.</title>
        <authorList>
            <person name="Haas M."/>
            <person name="Kono T."/>
            <person name="Macchietto M."/>
            <person name="Millas R."/>
            <person name="McGilp L."/>
            <person name="Shao M."/>
            <person name="Duquette J."/>
            <person name="Hirsch C.N."/>
            <person name="Kimball J."/>
        </authorList>
    </citation>
    <scope>NUCLEOTIDE SEQUENCE</scope>
    <source>
        <tissue evidence="1">Fresh leaf tissue</tissue>
    </source>
</reference>
<proteinExistence type="predicted"/>
<keyword evidence="2" id="KW-1185">Reference proteome</keyword>
<name>A0A8J6BMQ5_ZIZPA</name>
<organism evidence="1 2">
    <name type="scientific">Zizania palustris</name>
    <name type="common">Northern wild rice</name>
    <dbReference type="NCBI Taxonomy" id="103762"/>
    <lineage>
        <taxon>Eukaryota</taxon>
        <taxon>Viridiplantae</taxon>
        <taxon>Streptophyta</taxon>
        <taxon>Embryophyta</taxon>
        <taxon>Tracheophyta</taxon>
        <taxon>Spermatophyta</taxon>
        <taxon>Magnoliopsida</taxon>
        <taxon>Liliopsida</taxon>
        <taxon>Poales</taxon>
        <taxon>Poaceae</taxon>
        <taxon>BOP clade</taxon>
        <taxon>Oryzoideae</taxon>
        <taxon>Oryzeae</taxon>
        <taxon>Zizaniinae</taxon>
        <taxon>Zizania</taxon>
    </lineage>
</organism>
<evidence type="ECO:0000313" key="1">
    <source>
        <dbReference type="EMBL" id="KAG8090987.1"/>
    </source>
</evidence>
<dbReference type="EMBL" id="JAAALK010000081">
    <property type="protein sequence ID" value="KAG8090987.1"/>
    <property type="molecule type" value="Genomic_DNA"/>
</dbReference>
<comment type="caution">
    <text evidence="1">The sequence shown here is derived from an EMBL/GenBank/DDBJ whole genome shotgun (WGS) entry which is preliminary data.</text>
</comment>
<sequence length="78" mass="8462">MAGRWRLDKRQLEACAQGRCRRGVSWRRAACASAPALAGGVRVGAGVGWSRPGARRGWRQAACASRRLNLRWLAVACA</sequence>
<evidence type="ECO:0000313" key="2">
    <source>
        <dbReference type="Proteomes" id="UP000729402"/>
    </source>
</evidence>